<evidence type="ECO:0000256" key="9">
    <source>
        <dbReference type="ARBA" id="ARBA00023180"/>
    </source>
</evidence>
<evidence type="ECO:0000256" key="6">
    <source>
        <dbReference type="ARBA" id="ARBA00022729"/>
    </source>
</evidence>
<feature type="compositionally biased region" description="Polar residues" evidence="11">
    <location>
        <begin position="621"/>
        <end position="631"/>
    </location>
</feature>
<reference evidence="15" key="1">
    <citation type="submission" date="2025-08" db="UniProtKB">
        <authorList>
            <consortium name="RefSeq"/>
        </authorList>
    </citation>
    <scope>IDENTIFICATION</scope>
    <source>
        <tissue evidence="15">Muscle</tissue>
    </source>
</reference>
<keyword evidence="3" id="KW-0964">Secreted</keyword>
<evidence type="ECO:0000256" key="12">
    <source>
        <dbReference type="SAM" id="SignalP"/>
    </source>
</evidence>
<dbReference type="PROSITE" id="PS00514">
    <property type="entry name" value="FIBRINOGEN_C_1"/>
    <property type="match status" value="1"/>
</dbReference>
<evidence type="ECO:0000256" key="8">
    <source>
        <dbReference type="ARBA" id="ARBA00023157"/>
    </source>
</evidence>
<evidence type="ECO:0000256" key="11">
    <source>
        <dbReference type="SAM" id="MobiDB-lite"/>
    </source>
</evidence>
<keyword evidence="10" id="KW-0175">Coiled coil</keyword>
<dbReference type="PROSITE" id="PS01186">
    <property type="entry name" value="EGF_2"/>
    <property type="match status" value="1"/>
</dbReference>
<feature type="compositionally biased region" description="Polar residues" evidence="11">
    <location>
        <begin position="511"/>
        <end position="538"/>
    </location>
</feature>
<dbReference type="GO" id="GO:0005615">
    <property type="term" value="C:extracellular space"/>
    <property type="evidence" value="ECO:0007669"/>
    <property type="project" value="TreeGrafter"/>
</dbReference>
<feature type="region of interest" description="Disordered" evidence="11">
    <location>
        <begin position="1048"/>
        <end position="1073"/>
    </location>
</feature>
<dbReference type="InterPro" id="IPR003961">
    <property type="entry name" value="FN3_dom"/>
</dbReference>
<dbReference type="FunFam" id="3.90.215.10:FF:000001">
    <property type="entry name" value="Tenascin isoform 1"/>
    <property type="match status" value="1"/>
</dbReference>
<protein>
    <submittedName>
        <fullName evidence="15">Tenascin isoform X1</fullName>
    </submittedName>
</protein>
<dbReference type="Proteomes" id="UP001155660">
    <property type="component" value="Chromosome A16"/>
</dbReference>
<organism evidence="15">
    <name type="scientific">Cyprinus carpio</name>
    <name type="common">Common carp</name>
    <dbReference type="NCBI Taxonomy" id="7962"/>
    <lineage>
        <taxon>Eukaryota</taxon>
        <taxon>Metazoa</taxon>
        <taxon>Chordata</taxon>
        <taxon>Craniata</taxon>
        <taxon>Vertebrata</taxon>
        <taxon>Euteleostomi</taxon>
        <taxon>Actinopterygii</taxon>
        <taxon>Neopterygii</taxon>
        <taxon>Teleostei</taxon>
        <taxon>Ostariophysi</taxon>
        <taxon>Cypriniformes</taxon>
        <taxon>Cyprinidae</taxon>
        <taxon>Cyprininae</taxon>
        <taxon>Cyprinus</taxon>
    </lineage>
</organism>
<dbReference type="Pfam" id="PF23106">
    <property type="entry name" value="EGF_Teneurin"/>
    <property type="match status" value="2"/>
</dbReference>
<dbReference type="InterPro" id="IPR000742">
    <property type="entry name" value="EGF"/>
</dbReference>
<comment type="subcellular location">
    <subcellularLocation>
        <location evidence="1">Secreted</location>
        <location evidence="1">Extracellular space</location>
        <location evidence="1">Extracellular matrix</location>
    </subcellularLocation>
</comment>
<evidence type="ECO:0000256" key="5">
    <source>
        <dbReference type="ARBA" id="ARBA00022536"/>
    </source>
</evidence>
<evidence type="ECO:0000256" key="2">
    <source>
        <dbReference type="ARBA" id="ARBA00008673"/>
    </source>
</evidence>
<feature type="region of interest" description="Disordered" evidence="11">
    <location>
        <begin position="621"/>
        <end position="657"/>
    </location>
</feature>
<gene>
    <name evidence="15" type="primary">tnxba</name>
</gene>
<keyword evidence="5" id="KW-0245">EGF-like domain</keyword>
<keyword evidence="9" id="KW-0325">Glycoprotein</keyword>
<keyword evidence="8" id="KW-1015">Disulfide bond</keyword>
<keyword evidence="6 12" id="KW-0732">Signal</keyword>
<dbReference type="SMR" id="A0A9Q9YXD5"/>
<feature type="region of interest" description="Disordered" evidence="11">
    <location>
        <begin position="936"/>
        <end position="959"/>
    </location>
</feature>
<dbReference type="SMART" id="SM00060">
    <property type="entry name" value="FN3"/>
    <property type="match status" value="4"/>
</dbReference>
<dbReference type="RefSeq" id="XP_042628143.1">
    <property type="nucleotide sequence ID" value="XM_042772209.1"/>
</dbReference>
<dbReference type="Pfam" id="PF00041">
    <property type="entry name" value="fn3"/>
    <property type="match status" value="3"/>
</dbReference>
<evidence type="ECO:0000256" key="1">
    <source>
        <dbReference type="ARBA" id="ARBA00004498"/>
    </source>
</evidence>
<feature type="compositionally biased region" description="Low complexity" evidence="11">
    <location>
        <begin position="632"/>
        <end position="655"/>
    </location>
</feature>
<keyword evidence="4" id="KW-0272">Extracellular matrix</keyword>
<feature type="compositionally biased region" description="Polar residues" evidence="11">
    <location>
        <begin position="382"/>
        <end position="402"/>
    </location>
</feature>
<dbReference type="CTD" id="100536295"/>
<evidence type="ECO:0000259" key="14">
    <source>
        <dbReference type="PROSITE" id="PS51406"/>
    </source>
</evidence>
<feature type="compositionally biased region" description="Low complexity" evidence="11">
    <location>
        <begin position="126"/>
        <end position="147"/>
    </location>
</feature>
<feature type="domain" description="Fibrinogen C-terminal" evidence="14">
    <location>
        <begin position="1523"/>
        <end position="1738"/>
    </location>
</feature>
<evidence type="ECO:0000256" key="10">
    <source>
        <dbReference type="SAM" id="Coils"/>
    </source>
</evidence>
<comment type="similarity">
    <text evidence="2">Belongs to the tenascin family.</text>
</comment>
<dbReference type="GeneID" id="109055802"/>
<feature type="domain" description="Fibronectin type-III" evidence="13">
    <location>
        <begin position="1348"/>
        <end position="1436"/>
    </location>
</feature>
<feature type="region of interest" description="Disordered" evidence="11">
    <location>
        <begin position="377"/>
        <end position="406"/>
    </location>
</feature>
<dbReference type="PANTHER" id="PTHR46708:SF1">
    <property type="entry name" value="TENASCIN"/>
    <property type="match status" value="1"/>
</dbReference>
<feature type="coiled-coil region" evidence="10">
    <location>
        <begin position="805"/>
        <end position="832"/>
    </location>
</feature>
<dbReference type="NCBIfam" id="NF040941">
    <property type="entry name" value="GGGWT_bact"/>
    <property type="match status" value="1"/>
</dbReference>
<dbReference type="InterPro" id="IPR020837">
    <property type="entry name" value="Fibrinogen_CS"/>
</dbReference>
<feature type="chain" id="PRO_5040348225" evidence="12">
    <location>
        <begin position="23"/>
        <end position="1757"/>
    </location>
</feature>
<evidence type="ECO:0000256" key="3">
    <source>
        <dbReference type="ARBA" id="ARBA00022525"/>
    </source>
</evidence>
<dbReference type="Pfam" id="PF00147">
    <property type="entry name" value="Fibrinogen_C"/>
    <property type="match status" value="1"/>
</dbReference>
<evidence type="ECO:0000256" key="4">
    <source>
        <dbReference type="ARBA" id="ARBA00022530"/>
    </source>
</evidence>
<dbReference type="FunFam" id="2.10.25.10:FF:000001">
    <property type="entry name" value="Tenascin C"/>
    <property type="match status" value="2"/>
</dbReference>
<dbReference type="PROSITE" id="PS51406">
    <property type="entry name" value="FIBRINOGEN_C_2"/>
    <property type="match status" value="1"/>
</dbReference>
<dbReference type="GO" id="GO:0031175">
    <property type="term" value="P:neuron projection development"/>
    <property type="evidence" value="ECO:0007669"/>
    <property type="project" value="TreeGrafter"/>
</dbReference>
<feature type="domain" description="Fibronectin type-III" evidence="13">
    <location>
        <begin position="1438"/>
        <end position="1527"/>
    </location>
</feature>
<keyword evidence="7" id="KW-0677">Repeat</keyword>
<dbReference type="InterPro" id="IPR050991">
    <property type="entry name" value="ECM_Regulatory_Proteins"/>
</dbReference>
<dbReference type="PANTHER" id="PTHR46708">
    <property type="entry name" value="TENASCIN"/>
    <property type="match status" value="1"/>
</dbReference>
<feature type="signal peptide" evidence="12">
    <location>
        <begin position="1"/>
        <end position="22"/>
    </location>
</feature>
<feature type="region of interest" description="Disordered" evidence="11">
    <location>
        <begin position="308"/>
        <end position="337"/>
    </location>
</feature>
<feature type="compositionally biased region" description="Polar residues" evidence="11">
    <location>
        <begin position="88"/>
        <end position="124"/>
    </location>
</feature>
<feature type="compositionally biased region" description="Polar residues" evidence="11">
    <location>
        <begin position="323"/>
        <end position="332"/>
    </location>
</feature>
<dbReference type="PROSITE" id="PS50853">
    <property type="entry name" value="FN3"/>
    <property type="match status" value="3"/>
</dbReference>
<evidence type="ECO:0000313" key="15">
    <source>
        <dbReference type="RefSeq" id="XP_042628143.1"/>
    </source>
</evidence>
<evidence type="ECO:0000259" key="13">
    <source>
        <dbReference type="PROSITE" id="PS50853"/>
    </source>
</evidence>
<proteinExistence type="inferred from homology"/>
<feature type="compositionally biased region" description="Polar residues" evidence="11">
    <location>
        <begin position="1049"/>
        <end position="1061"/>
    </location>
</feature>
<feature type="compositionally biased region" description="Polar residues" evidence="11">
    <location>
        <begin position="950"/>
        <end position="959"/>
    </location>
</feature>
<sequence length="1757" mass="192154">MLISIVFLLILNLVPTFQGTLSENKKDTNKSKDHTISHNVPKLATTTLTTKVKIQTHAGSLKSSSANQTHSTTTKPLVDDAQKPVPSLQDTLSAKKNSTTRSKVNAINLNVQKSVTTISNTKMKNQTHPTSSKPSSSSQTPPSTTKPAVDGVQNTGPTLPGKLNENKNSTARSTVHTGNPNLPNLVTAALNTKMKNQTHPTSSKTTSVNQTLPSTTKLVADESTLSEKKNYTVKSTVQTIHVNVSKTNTKLKKHTQSTSSKTSNVNQLQNIVQKHVPSLQDPLSEKKNSTVKSTAQTIKVAATLLKTKMKDQTQSTSSTTSTVNQTLPSSTKPDVDTVQKPVQTVQNTLSEKKNSTTKSVNTINVNVEKPTTRLLKTKMKEQSQTTSSTTNRVNQTLPSSTKPDVDTVQKPVQTVQNTLSEKKNSTTKQVNTINLKVEKTVTILLKTKMKNQTQSTSSKKSSIDQTVPSTLKPAVDAVQKPVSSYPASTSEKKNITAKSVGHTIHVDASKPVNTKIKNQTYSASSKPSRVDQTLSSTPKPAVDVQKPGPSLQGTLSEKKSSTSKSTAQTISHTVPKLTTLVNTKMKNQTHPTSSETQILQSTSKLVVDESTISKKKNSTVKSLSQNINGNVSKPLTTSLHTKTKKQTQSTSKIISGNHTLPSTTKYVVDEITPSKKKNVTVKSTHQTFNVNGSKPLTTSLNTKMKSKIQSTSSEISSVNQTVASTAKPVVDRIQNPTKDKPAESSPVKVVITEGCVPQTESKTDVGNVTKVRETELSLNPGSPLVMTHHINLVQGACTGGCETEMATLRDRVEFLEKEMAAIKKNCVQCSREQCPKNCSGQGKCEEGRCVCFQGFSGPDCSGKTCPSNCNIKGKCVKGKCVCQTGYTGLDCSKAVDKQITVTAETVTMKIPTAKTDTKPVKAKPDKIVFVKKTDTKDPKKNTTAKPTVYPSPTVSPGKVQSNITKRDKVIKTIGQVLLNREGKRRQEQSKEATTTIIKLDKQSQTDLTDKSKRNTLKDEPVYQNVTQISVKKVNGTSKILENGFKGTKESSNATMSKTKVTMRTAGDRAKESRAINVTSTEKDKQLLDINVTTALQAEKSSDKHVNGTNFESKTHTKHFNKTISRLSVIGSVEVHNITSTGFIMSWEAPRDMYRNFTITRREIRGGNEDSEKIQDGAVGENVTEFQSPSLNRTSTIVQSSKLEGRTVKKFSQVLAGTTRSYYFKGLQPQTQYLVSLFGSGLGVRSKIHRLTLSTGPEPPTDLMFSNITETSFSVSWTKPKSIVAEFKVTYTNTVTGESGSMSVDSQLSNVLLSKLSAGSNYDITVTSVLETLESEPITASVTTVPDSPTELKVLNITDTKVLLVWKPSQAKVDSYILSYGTTKSPNVTITVTLSGNTMEHQLRGLHRSSLYMVKITSQVNRLQSSPVSTTFTTGSGVKLQVVTPDEVTFHSAVISWRAPRVAFKSYKLTYQLSEEVKEVILNPSVTCYELTGLVAFSDYTVKIEGERDGQYMSFVSAEFTTSQLPHPFPTDCSEVQVNGMKESGEAEIYPEGKDGEPVRVYCDMETDGGGWTVFQRRMDGSTDFFRSWRDYSKGFGLLSGEFWLGNDILHTLTSRTPMSLRIDLRSGNDTAFAHYANFNISSEANHYVIELSGYFGTAGDSMKYHNGRPFSTIDKDPNILSIHCAKAYMGGWWYKNCYKANLNGLYDSYLDNKGVVWIDWKGKDASLPFTEMKLRPSYISQTILTNPNSPRLNLQSK</sequence>
<dbReference type="CDD" id="cd00063">
    <property type="entry name" value="FN3"/>
    <property type="match status" value="3"/>
</dbReference>
<dbReference type="SMART" id="SM00186">
    <property type="entry name" value="FBG"/>
    <property type="match status" value="1"/>
</dbReference>
<evidence type="ECO:0000256" key="7">
    <source>
        <dbReference type="ARBA" id="ARBA00022737"/>
    </source>
</evidence>
<dbReference type="OrthoDB" id="6130531at2759"/>
<feature type="region of interest" description="Disordered" evidence="11">
    <location>
        <begin position="58"/>
        <end position="184"/>
    </location>
</feature>
<feature type="compositionally biased region" description="Low complexity" evidence="11">
    <location>
        <begin position="312"/>
        <end position="322"/>
    </location>
</feature>
<dbReference type="GO" id="GO:0030155">
    <property type="term" value="P:regulation of cell adhesion"/>
    <property type="evidence" value="ECO:0007669"/>
    <property type="project" value="TreeGrafter"/>
</dbReference>
<feature type="region of interest" description="Disordered" evidence="11">
    <location>
        <begin position="509"/>
        <end position="572"/>
    </location>
</feature>
<dbReference type="PROSITE" id="PS00022">
    <property type="entry name" value="EGF_1"/>
    <property type="match status" value="1"/>
</dbReference>
<feature type="compositionally biased region" description="Polar residues" evidence="11">
    <location>
        <begin position="166"/>
        <end position="184"/>
    </location>
</feature>
<dbReference type="InterPro" id="IPR002181">
    <property type="entry name" value="Fibrinogen_a/b/g_C_dom"/>
</dbReference>
<dbReference type="CDD" id="cd00087">
    <property type="entry name" value="FReD"/>
    <property type="match status" value="1"/>
</dbReference>
<feature type="domain" description="Fibronectin type-III" evidence="13">
    <location>
        <begin position="1258"/>
        <end position="1347"/>
    </location>
</feature>
<feature type="compositionally biased region" description="Polar residues" evidence="11">
    <location>
        <begin position="58"/>
        <end position="75"/>
    </location>
</feature>
<accession>A0A9Q9YXD5</accession>
<name>A0A9Q9YXD5_CYPCA</name>